<reference evidence="8 9" key="1">
    <citation type="submission" date="2009-11" db="EMBL/GenBank/DDBJ databases">
        <authorList>
            <person name="Weinstock G."/>
            <person name="Sodergren E."/>
            <person name="Clifton S."/>
            <person name="Fulton L."/>
            <person name="Fulton B."/>
            <person name="Courtney L."/>
            <person name="Fronick C."/>
            <person name="Harrison M."/>
            <person name="Strong C."/>
            <person name="Farmer C."/>
            <person name="Delahaunty K."/>
            <person name="Markovic C."/>
            <person name="Hall O."/>
            <person name="Minx P."/>
            <person name="Tomlinson C."/>
            <person name="Mitreva M."/>
            <person name="Nelson J."/>
            <person name="Hou S."/>
            <person name="Wollam A."/>
            <person name="Pepin K.H."/>
            <person name="Johnson M."/>
            <person name="Bhonagiri V."/>
            <person name="Nash W.E."/>
            <person name="Warren W."/>
            <person name="Chinwalla A."/>
            <person name="Mardis E.R."/>
            <person name="Wilson R.K."/>
        </authorList>
    </citation>
    <scope>NUCLEOTIDE SEQUENCE [LARGE SCALE GENOMIC DNA]</scope>
    <source>
        <strain evidence="8 9">DSM 20093</strain>
    </source>
</reference>
<dbReference type="GO" id="GO:0009247">
    <property type="term" value="P:glycolipid biosynthetic process"/>
    <property type="evidence" value="ECO:0007669"/>
    <property type="project" value="UniProtKB-ARBA"/>
</dbReference>
<keyword evidence="6 8" id="KW-0012">Acyltransferase</keyword>
<dbReference type="RefSeq" id="WP_006294621.1">
    <property type="nucleotide sequence ID" value="NZ_ABXB03000002.1"/>
</dbReference>
<dbReference type="PANTHER" id="PTHR30606:SF10">
    <property type="entry name" value="PHOSPHATIDYLINOSITOL MANNOSIDE ACYLTRANSFERASE"/>
    <property type="match status" value="1"/>
</dbReference>
<dbReference type="Pfam" id="PF03279">
    <property type="entry name" value="Lip_A_acyltrans"/>
    <property type="match status" value="1"/>
</dbReference>
<dbReference type="EMBL" id="ABXB03000002">
    <property type="protein sequence ID" value="EFA23077.1"/>
    <property type="molecule type" value="Genomic_DNA"/>
</dbReference>
<dbReference type="InterPro" id="IPR004960">
    <property type="entry name" value="LipA_acyltrans"/>
</dbReference>
<dbReference type="AlphaFoldDB" id="D1NTM3"/>
<keyword evidence="4 8" id="KW-0808">Transferase</keyword>
<proteinExistence type="predicted"/>
<dbReference type="eggNOG" id="COG1560">
    <property type="taxonomic scope" value="Bacteria"/>
</dbReference>
<evidence type="ECO:0000256" key="5">
    <source>
        <dbReference type="ARBA" id="ARBA00023136"/>
    </source>
</evidence>
<organism evidence="8 9">
    <name type="scientific">Bifidobacterium gallicum DSM 20093 = LMG 11596</name>
    <dbReference type="NCBI Taxonomy" id="561180"/>
    <lineage>
        <taxon>Bacteria</taxon>
        <taxon>Bacillati</taxon>
        <taxon>Actinomycetota</taxon>
        <taxon>Actinomycetes</taxon>
        <taxon>Bifidobacteriales</taxon>
        <taxon>Bifidobacteriaceae</taxon>
        <taxon>Bifidobacterium</taxon>
    </lineage>
</organism>
<accession>D1NTM3</accession>
<feature type="region of interest" description="Disordered" evidence="7">
    <location>
        <begin position="344"/>
        <end position="367"/>
    </location>
</feature>
<evidence type="ECO:0000256" key="1">
    <source>
        <dbReference type="ARBA" id="ARBA00004533"/>
    </source>
</evidence>
<dbReference type="STRING" id="561180.BIFGAL_03181"/>
<protein>
    <submittedName>
        <fullName evidence="8">Lipid A biosynthesis (KDO)2-(Lauroyl)-lipid IVA acyltransferase</fullName>
    </submittedName>
</protein>
<evidence type="ECO:0000313" key="8">
    <source>
        <dbReference type="EMBL" id="EFA23077.1"/>
    </source>
</evidence>
<evidence type="ECO:0000256" key="4">
    <source>
        <dbReference type="ARBA" id="ARBA00022679"/>
    </source>
</evidence>
<sequence>MDEIMVWIARHAKYVPEGLVRAVFDAAAQVTWLCHPASVRQLERNLAHVTSDSAQGDGITGQSACHVMPPKGTAAYRRLRTLSRQAMRSYFAYFAEAMTVAGRSRQQLLTRTRGAGYGLKPLMAWCREHHSSAPLAMGHQGNWDYAGLWGGEHGAPVVTVAEQLTNAQLLDTFMQIREELGIHIMLAGSGHVTQRLERRLVQSPCLVPLLADRDLGSHGEFVQAFGSMIRVARGPAVLALQTGLPLYVVNMYRERLHGARRKTAGCGYGYVLQVRGPVLVDHDLATMDHDQAIHELTQAWVDMWSEGIREHPQDWHMMQPIFLEDLDMNRLKGVPDAVRDLRHAMDDASRNSDDADSSSQDEVNRTQ</sequence>
<dbReference type="Proteomes" id="UP000003656">
    <property type="component" value="Unassembled WGS sequence"/>
</dbReference>
<comment type="subcellular location">
    <subcellularLocation>
        <location evidence="1">Cell inner membrane</location>
    </subcellularLocation>
</comment>
<dbReference type="GO" id="GO:0005886">
    <property type="term" value="C:plasma membrane"/>
    <property type="evidence" value="ECO:0007669"/>
    <property type="project" value="UniProtKB-SubCell"/>
</dbReference>
<comment type="caution">
    <text evidence="8">The sequence shown here is derived from an EMBL/GenBank/DDBJ whole genome shotgun (WGS) entry which is preliminary data.</text>
</comment>
<evidence type="ECO:0000256" key="6">
    <source>
        <dbReference type="ARBA" id="ARBA00023315"/>
    </source>
</evidence>
<keyword evidence="2" id="KW-1003">Cell membrane</keyword>
<evidence type="ECO:0000256" key="2">
    <source>
        <dbReference type="ARBA" id="ARBA00022475"/>
    </source>
</evidence>
<evidence type="ECO:0000313" key="9">
    <source>
        <dbReference type="Proteomes" id="UP000003656"/>
    </source>
</evidence>
<feature type="compositionally biased region" description="Basic and acidic residues" evidence="7">
    <location>
        <begin position="344"/>
        <end position="353"/>
    </location>
</feature>
<evidence type="ECO:0000256" key="3">
    <source>
        <dbReference type="ARBA" id="ARBA00022519"/>
    </source>
</evidence>
<evidence type="ECO:0000256" key="7">
    <source>
        <dbReference type="SAM" id="MobiDB-lite"/>
    </source>
</evidence>
<keyword evidence="5" id="KW-0472">Membrane</keyword>
<dbReference type="NCBIfam" id="NF005919">
    <property type="entry name" value="PRK07920.1"/>
    <property type="match status" value="1"/>
</dbReference>
<dbReference type="GO" id="GO:0016746">
    <property type="term" value="F:acyltransferase activity"/>
    <property type="evidence" value="ECO:0007669"/>
    <property type="project" value="UniProtKB-KW"/>
</dbReference>
<gene>
    <name evidence="8" type="ORF">BIFGAL_03181</name>
</gene>
<keyword evidence="3" id="KW-0997">Cell inner membrane</keyword>
<dbReference type="PANTHER" id="PTHR30606">
    <property type="entry name" value="LIPID A BIOSYNTHESIS LAUROYL ACYLTRANSFERASE"/>
    <property type="match status" value="1"/>
</dbReference>
<name>D1NTM3_9BIFI</name>